<dbReference type="AlphaFoldDB" id="A0A0C4XXM8"/>
<dbReference type="PATRIC" id="fig|470.1342.peg.3842"/>
<proteinExistence type="predicted"/>
<organism evidence="1">
    <name type="scientific">Acinetobacter baumannii</name>
    <dbReference type="NCBI Taxonomy" id="470"/>
    <lineage>
        <taxon>Bacteria</taxon>
        <taxon>Pseudomonadati</taxon>
        <taxon>Pseudomonadota</taxon>
        <taxon>Gammaproteobacteria</taxon>
        <taxon>Moraxellales</taxon>
        <taxon>Moraxellaceae</taxon>
        <taxon>Acinetobacter</taxon>
        <taxon>Acinetobacter calcoaceticus/baumannii complex</taxon>
    </lineage>
</organism>
<gene>
    <name evidence="1" type="ORF">NG19_0077</name>
</gene>
<reference evidence="1" key="2">
    <citation type="journal article" date="2015" name="Antimicrob. Agents Chemother.">
        <title>Dissemination of blaOXA-23 in Acinetobacter spp. in China: Main Roles of Conjugative Plasmid pAZJ221 and Transposon Tn2009.</title>
        <authorList>
            <person name="Liu L.L."/>
            <person name="Ji S.J."/>
            <person name="Ruan Z."/>
            <person name="Fu Y."/>
            <person name="Fu Y.Q."/>
            <person name="Wang Y.F."/>
            <person name="Yu Y.S."/>
        </authorList>
    </citation>
    <scope>NUCLEOTIDE SEQUENCE</scope>
    <source>
        <strain evidence="1">A221</strain>
        <plasmid evidence="1">pAZJ221</plasmid>
    </source>
</reference>
<dbReference type="EMBL" id="KM922672">
    <property type="protein sequence ID" value="AJF79913.1"/>
    <property type="molecule type" value="Genomic_DNA"/>
</dbReference>
<reference evidence="1" key="1">
    <citation type="submission" date="2014-10" db="EMBL/GenBank/DDBJ databases">
        <authorList>
            <person name="Liu L."/>
            <person name="Ji S."/>
            <person name="Ruan Z."/>
            <person name="Fu Y."/>
            <person name="Fu Y."/>
            <person name="Wang Y."/>
            <person name="Yu Y."/>
        </authorList>
    </citation>
    <scope>NUCLEOTIDE SEQUENCE</scope>
    <source>
        <strain evidence="1">A221</strain>
        <plasmid evidence="1">pAZJ221</plasmid>
    </source>
</reference>
<geneLocation type="plasmid" evidence="1">
    <name>pAZJ221</name>
</geneLocation>
<name>A0A0C4XXM8_ACIBA</name>
<sequence length="205" mass="23940">MTLKDDDLKIINSTDLVEWDVKVSSIPWIPNLYNGNIKVWAKRNAEQNEVFDIAFRKLTNQAFPNTDLSMWVFENASCVTVQDSNKVNLQIKVQKMRDITRKILALNLFDVLNIEVGDTNHWDDPDHITLLKNAYAQVVLRISNQGQDSNLYTVSLEIDEYDSYGDIYLNDEFWFLFGNEESIISDIKLKQWNPIDLQPYAFHFK</sequence>
<keyword evidence="1" id="KW-0614">Plasmid</keyword>
<accession>A0A0C4XXM8</accession>
<dbReference type="RefSeq" id="WP_000172709.1">
    <property type="nucleotide sequence ID" value="NZ_CP018144.1"/>
</dbReference>
<protein>
    <submittedName>
        <fullName evidence="1">Uncharacterized protein</fullName>
    </submittedName>
</protein>
<evidence type="ECO:0000313" key="1">
    <source>
        <dbReference type="EMBL" id="AJF79913.1"/>
    </source>
</evidence>